<dbReference type="Gene3D" id="1.10.10.10">
    <property type="entry name" value="Winged helix-like DNA-binding domain superfamily/Winged helix DNA-binding domain"/>
    <property type="match status" value="1"/>
</dbReference>
<evidence type="ECO:0000256" key="3">
    <source>
        <dbReference type="ARBA" id="ARBA00023163"/>
    </source>
</evidence>
<evidence type="ECO:0000313" key="7">
    <source>
        <dbReference type="Proteomes" id="UP000244077"/>
    </source>
</evidence>
<dbReference type="InterPro" id="IPR036388">
    <property type="entry name" value="WH-like_DNA-bd_sf"/>
</dbReference>
<proteinExistence type="predicted"/>
<dbReference type="InterPro" id="IPR050707">
    <property type="entry name" value="HTH_MetabolicPath_Reg"/>
</dbReference>
<organism evidence="6 7">
    <name type="scientific">Celeribacter persicus</name>
    <dbReference type="NCBI Taxonomy" id="1651082"/>
    <lineage>
        <taxon>Bacteria</taxon>
        <taxon>Pseudomonadati</taxon>
        <taxon>Pseudomonadota</taxon>
        <taxon>Alphaproteobacteria</taxon>
        <taxon>Rhodobacterales</taxon>
        <taxon>Roseobacteraceae</taxon>
        <taxon>Celeribacter</taxon>
    </lineage>
</organism>
<keyword evidence="7" id="KW-1185">Reference proteome</keyword>
<gene>
    <name evidence="6" type="ORF">C8N42_11525</name>
</gene>
<name>A0A2T5H9R8_9RHOB</name>
<dbReference type="PANTHER" id="PTHR30136">
    <property type="entry name" value="HELIX-TURN-HELIX TRANSCRIPTIONAL REGULATOR, ICLR FAMILY"/>
    <property type="match status" value="1"/>
</dbReference>
<keyword evidence="1" id="KW-0805">Transcription regulation</keyword>
<dbReference type="InterPro" id="IPR014757">
    <property type="entry name" value="Tscrpt_reg_IclR_C"/>
</dbReference>
<dbReference type="Gene3D" id="3.30.450.40">
    <property type="match status" value="1"/>
</dbReference>
<dbReference type="GO" id="GO:0003700">
    <property type="term" value="F:DNA-binding transcription factor activity"/>
    <property type="evidence" value="ECO:0007669"/>
    <property type="project" value="TreeGrafter"/>
</dbReference>
<dbReference type="OrthoDB" id="31778at2"/>
<dbReference type="SUPFAM" id="SSF55781">
    <property type="entry name" value="GAF domain-like"/>
    <property type="match status" value="1"/>
</dbReference>
<keyword evidence="3" id="KW-0804">Transcription</keyword>
<dbReference type="PROSITE" id="PS51078">
    <property type="entry name" value="ICLR_ED"/>
    <property type="match status" value="1"/>
</dbReference>
<comment type="caution">
    <text evidence="6">The sequence shown here is derived from an EMBL/GenBank/DDBJ whole genome shotgun (WGS) entry which is preliminary data.</text>
</comment>
<dbReference type="GO" id="GO:0045892">
    <property type="term" value="P:negative regulation of DNA-templated transcription"/>
    <property type="evidence" value="ECO:0007669"/>
    <property type="project" value="TreeGrafter"/>
</dbReference>
<dbReference type="Pfam" id="PF09339">
    <property type="entry name" value="HTH_IclR"/>
    <property type="match status" value="1"/>
</dbReference>
<evidence type="ECO:0000259" key="4">
    <source>
        <dbReference type="PROSITE" id="PS51077"/>
    </source>
</evidence>
<feature type="domain" description="HTH iclR-type" evidence="4">
    <location>
        <begin position="23"/>
        <end position="84"/>
    </location>
</feature>
<dbReference type="AlphaFoldDB" id="A0A2T5H9R8"/>
<dbReference type="PROSITE" id="PS51077">
    <property type="entry name" value="HTH_ICLR"/>
    <property type="match status" value="1"/>
</dbReference>
<dbReference type="GO" id="GO:0003677">
    <property type="term" value="F:DNA binding"/>
    <property type="evidence" value="ECO:0007669"/>
    <property type="project" value="UniProtKB-KW"/>
</dbReference>
<dbReference type="Proteomes" id="UP000244077">
    <property type="component" value="Unassembled WGS sequence"/>
</dbReference>
<evidence type="ECO:0000256" key="2">
    <source>
        <dbReference type="ARBA" id="ARBA00023125"/>
    </source>
</evidence>
<sequence length="270" mass="29798">MAPDDGSLTVLRQIAAAEQGHLVQSHEKLLGILDLFDEENPEWDFDAMLVRLGFSRSTLYRYLKVLTDAGLLSSFPGRGYSLGPRIIQMDYQIIVSDPLIRAARPIMQDLTQEYPSVSLLCRRYRQGVLCVHQESSTDQVRSNFERGRSRPLLRGAASQVILAHLSPYQLSRLYDENPVAFAKAGLGETLPAVRSVLKDIRQRGWHHTVAAVTPGVTGVATALFDAQEEVTGSLSLTFPGTDLSEEEIAGIGKRLSDASRSVAERLHKAL</sequence>
<keyword evidence="2" id="KW-0238">DNA-binding</keyword>
<dbReference type="EMBL" id="QAOH01000015">
    <property type="protein sequence ID" value="PTQ68313.1"/>
    <property type="molecule type" value="Genomic_DNA"/>
</dbReference>
<evidence type="ECO:0000256" key="1">
    <source>
        <dbReference type="ARBA" id="ARBA00023015"/>
    </source>
</evidence>
<dbReference type="Pfam" id="PF01614">
    <property type="entry name" value="IclR_C"/>
    <property type="match status" value="1"/>
</dbReference>
<dbReference type="SMART" id="SM00346">
    <property type="entry name" value="HTH_ICLR"/>
    <property type="match status" value="1"/>
</dbReference>
<dbReference type="SUPFAM" id="SSF46785">
    <property type="entry name" value="Winged helix' DNA-binding domain"/>
    <property type="match status" value="1"/>
</dbReference>
<dbReference type="InterPro" id="IPR036390">
    <property type="entry name" value="WH_DNA-bd_sf"/>
</dbReference>
<feature type="domain" description="IclR-ED" evidence="5">
    <location>
        <begin position="85"/>
        <end position="268"/>
    </location>
</feature>
<evidence type="ECO:0000313" key="6">
    <source>
        <dbReference type="EMBL" id="PTQ68313.1"/>
    </source>
</evidence>
<protein>
    <submittedName>
        <fullName evidence="6">IclR family transcriptional regulator</fullName>
    </submittedName>
</protein>
<reference evidence="6 7" key="1">
    <citation type="submission" date="2018-04" db="EMBL/GenBank/DDBJ databases">
        <title>Genomic Encyclopedia of Archaeal and Bacterial Type Strains, Phase II (KMG-II): from individual species to whole genera.</title>
        <authorList>
            <person name="Goeker M."/>
        </authorList>
    </citation>
    <scope>NUCLEOTIDE SEQUENCE [LARGE SCALE GENOMIC DNA]</scope>
    <source>
        <strain evidence="6 7">DSM 100434</strain>
    </source>
</reference>
<dbReference type="InterPro" id="IPR005471">
    <property type="entry name" value="Tscrpt_reg_IclR_N"/>
</dbReference>
<accession>A0A2T5H9R8</accession>
<dbReference type="PANTHER" id="PTHR30136:SF24">
    <property type="entry name" value="HTH-TYPE TRANSCRIPTIONAL REPRESSOR ALLR"/>
    <property type="match status" value="1"/>
</dbReference>
<evidence type="ECO:0000259" key="5">
    <source>
        <dbReference type="PROSITE" id="PS51078"/>
    </source>
</evidence>
<dbReference type="InterPro" id="IPR029016">
    <property type="entry name" value="GAF-like_dom_sf"/>
</dbReference>